<dbReference type="GO" id="GO:0016787">
    <property type="term" value="F:hydrolase activity"/>
    <property type="evidence" value="ECO:0007669"/>
    <property type="project" value="InterPro"/>
</dbReference>
<dbReference type="SUPFAM" id="SSF56300">
    <property type="entry name" value="Metallo-dependent phosphatases"/>
    <property type="match status" value="1"/>
</dbReference>
<evidence type="ECO:0000313" key="2">
    <source>
        <dbReference type="EMBL" id="PMB69071.1"/>
    </source>
</evidence>
<dbReference type="AlphaFoldDB" id="A0A2N6NP71"/>
<dbReference type="Pfam" id="PF00149">
    <property type="entry name" value="Metallophos"/>
    <property type="match status" value="1"/>
</dbReference>
<feature type="domain" description="Calcineurin-like phosphoesterase" evidence="1">
    <location>
        <begin position="5"/>
        <end position="224"/>
    </location>
</feature>
<reference evidence="2 3" key="1">
    <citation type="journal article" date="2016" name="Appl. Microbiol. Biotechnol.">
        <title>Characterization of T-DNA insertion mutants with decreased virulence in the entomopathogenic fungus Beauveria bassiana JEF-007.</title>
        <authorList>
            <person name="Kim S."/>
            <person name="Lee S.J."/>
            <person name="Nai Y.S."/>
            <person name="Yu J.S."/>
            <person name="Lee M.R."/>
            <person name="Yang Y.T."/>
            <person name="Kim J.S."/>
        </authorList>
    </citation>
    <scope>NUCLEOTIDE SEQUENCE [LARGE SCALE GENOMIC DNA]</scope>
    <source>
        <strain evidence="2 3">JEF-007</strain>
    </source>
</reference>
<protein>
    <recommendedName>
        <fullName evidence="1">Calcineurin-like phosphoesterase domain-containing protein</fullName>
    </recommendedName>
</protein>
<organism evidence="2 3">
    <name type="scientific">Beauveria bassiana</name>
    <name type="common">White muscardine disease fungus</name>
    <name type="synonym">Tritirachium shiotae</name>
    <dbReference type="NCBI Taxonomy" id="176275"/>
    <lineage>
        <taxon>Eukaryota</taxon>
        <taxon>Fungi</taxon>
        <taxon>Dikarya</taxon>
        <taxon>Ascomycota</taxon>
        <taxon>Pezizomycotina</taxon>
        <taxon>Sordariomycetes</taxon>
        <taxon>Hypocreomycetidae</taxon>
        <taxon>Hypocreales</taxon>
        <taxon>Cordycipitaceae</taxon>
        <taxon>Beauveria</taxon>
    </lineage>
</organism>
<dbReference type="Proteomes" id="UP000235728">
    <property type="component" value="Unassembled WGS sequence"/>
</dbReference>
<dbReference type="InterPro" id="IPR029052">
    <property type="entry name" value="Metallo-depent_PP-like"/>
</dbReference>
<dbReference type="Gene3D" id="3.60.21.10">
    <property type="match status" value="1"/>
</dbReference>
<proteinExistence type="predicted"/>
<evidence type="ECO:0000259" key="1">
    <source>
        <dbReference type="Pfam" id="PF00149"/>
    </source>
</evidence>
<dbReference type="PANTHER" id="PTHR37844:SF2">
    <property type="entry name" value="SER_THR PROTEIN PHOSPHATASE SUPERFAMILY (AFU_ORTHOLOGUE AFUA_1G14840)"/>
    <property type="match status" value="1"/>
</dbReference>
<comment type="caution">
    <text evidence="2">The sequence shown here is derived from an EMBL/GenBank/DDBJ whole genome shotgun (WGS) entry which is preliminary data.</text>
</comment>
<sequence>MAEIKVQILSDLHLESPNGYDIFQVEPNAPYLALLGDIGYVKDDGFFCFLRRQLEVFRLVFLVLGNHEPYYSSWPAARARVETFRMGLTQPDRLVLLDQTRYDLSPIVTVLGCTLFSHVALENEDRVSMGLNDFYLVDDWTVQSHREAHRSDVDWLNAEVECIARLEPHREVLIFTHYCPLTNEDVTDPLHRSSAISSGFMTDLSTELCWKAPVVKVWAFGHTHFNCDFQDENGKRVMSNQRGYYSSQAAVFDVTKIIKILASY</sequence>
<dbReference type="InterPro" id="IPR004843">
    <property type="entry name" value="Calcineurin-like_PHP"/>
</dbReference>
<evidence type="ECO:0000313" key="3">
    <source>
        <dbReference type="Proteomes" id="UP000235728"/>
    </source>
</evidence>
<dbReference type="PANTHER" id="PTHR37844">
    <property type="entry name" value="SER/THR PROTEIN PHOSPHATASE SUPERFAMILY (AFU_ORTHOLOGUE AFUA_1G14840)"/>
    <property type="match status" value="1"/>
</dbReference>
<accession>A0A2N6NP71</accession>
<gene>
    <name evidence="2" type="ORF">BM221_005657</name>
</gene>
<name>A0A2N6NP71_BEABA</name>
<dbReference type="EMBL" id="MRVG01000005">
    <property type="protein sequence ID" value="PMB69071.1"/>
    <property type="molecule type" value="Genomic_DNA"/>
</dbReference>
<dbReference type="OMA" id="FTHHSPV"/>